<dbReference type="CDD" id="cd00610">
    <property type="entry name" value="OAT_like"/>
    <property type="match status" value="1"/>
</dbReference>
<evidence type="ECO:0000256" key="5">
    <source>
        <dbReference type="ARBA" id="ARBA00013155"/>
    </source>
</evidence>
<keyword evidence="8 15" id="KW-0808">Transferase</keyword>
<evidence type="ECO:0000313" key="16">
    <source>
        <dbReference type="Proteomes" id="UP000001444"/>
    </source>
</evidence>
<comment type="similarity">
    <text evidence="4 14">Belongs to the class-III pyridoxal-phosphate-dependent aminotransferase family.</text>
</comment>
<dbReference type="Proteomes" id="UP000001444">
    <property type="component" value="Chromosome"/>
</dbReference>
<evidence type="ECO:0000256" key="14">
    <source>
        <dbReference type="RuleBase" id="RU003560"/>
    </source>
</evidence>
<dbReference type="EC" id="2.6.1.76" evidence="5"/>
<comment type="catalytic activity">
    <reaction evidence="13">
        <text>L-2,4-diaminobutanoate + 2-oxoglutarate = L-aspartate 4-semialdehyde + L-glutamate</text>
        <dbReference type="Rhea" id="RHEA:11160"/>
        <dbReference type="ChEBI" id="CHEBI:16810"/>
        <dbReference type="ChEBI" id="CHEBI:29985"/>
        <dbReference type="ChEBI" id="CHEBI:58761"/>
        <dbReference type="ChEBI" id="CHEBI:537519"/>
        <dbReference type="EC" id="2.6.1.76"/>
    </reaction>
</comment>
<dbReference type="Gene3D" id="3.40.640.10">
    <property type="entry name" value="Type I PLP-dependent aspartate aminotransferase-like (Major domain)"/>
    <property type="match status" value="1"/>
</dbReference>
<evidence type="ECO:0000256" key="9">
    <source>
        <dbReference type="ARBA" id="ARBA00022898"/>
    </source>
</evidence>
<evidence type="ECO:0000256" key="11">
    <source>
        <dbReference type="ARBA" id="ARBA00030665"/>
    </source>
</evidence>
<dbReference type="PIRSF" id="PIRSF000521">
    <property type="entry name" value="Transaminase_4ab_Lys_Orn"/>
    <property type="match status" value="1"/>
</dbReference>
<dbReference type="SUPFAM" id="SSF53383">
    <property type="entry name" value="PLP-dependent transferases"/>
    <property type="match status" value="1"/>
</dbReference>
<dbReference type="PANTHER" id="PTHR43552">
    <property type="entry name" value="DIAMINOBUTYRATE--2-OXOGLUTARATE AMINOTRANSFERASE"/>
    <property type="match status" value="1"/>
</dbReference>
<name>C9ZGA3_STRSW</name>
<sequence length="441" mass="46285">MTPVRDALREPLTGKVRAEMTETGRTPLAVFERHESTVRSYCRDFPVVFERAAGHHLWDTSGRRYVDLLCGAGSLNYGHNPPEIVDRVTAYLAAGGPVQSLDLHTTAKADFLERFTRLVLEPRGLGDHVVQFPGPAGTLAVEAALKLARKVTGRTEVIAFTGGFHGASLGSLAATTSPLLRGAAGVPLTDVTILPYGDAAEPDPFAALEDALGPGATAPPPAAVLLETVQGEGGLHTAPRAWLARLRELADASGTLVVVDDIQAGCGRTGTFFSFEDAPGLRPDLVCLSKSLSGMGLPMAALLIRRELDRWAPGEHNGTFRGHNLAFVAGSAALDHWADPHFTDHVAELAGAIRTSLASITDALPVGTAEVAGRGAMSGLRFPASGTAEWIREALFRTGVVAETSGSGHVLKLLPPLTMPLADWKDVADTLGATVQAVATA</sequence>
<proteinExistence type="inferred from homology"/>
<accession>C9ZGA3</accession>
<dbReference type="PROSITE" id="PS00600">
    <property type="entry name" value="AA_TRANSFER_CLASS_3"/>
    <property type="match status" value="1"/>
</dbReference>
<dbReference type="InterPro" id="IPR049704">
    <property type="entry name" value="Aminotrans_3_PPA_site"/>
</dbReference>
<protein>
    <recommendedName>
        <fullName evidence="6">Diaminobutyrate--2-oxoglutarate transaminase</fullName>
        <ecNumber evidence="5">2.6.1.76</ecNumber>
    </recommendedName>
    <alternativeName>
        <fullName evidence="11">DABA aminotransferase</fullName>
    </alternativeName>
    <alternativeName>
        <fullName evidence="12">Diaminobutyrate--2-oxoglutarate aminotransferase</fullName>
    </alternativeName>
    <alternativeName>
        <fullName evidence="10">L-2,4-diaminobutyric acid transaminase</fullName>
    </alternativeName>
</protein>
<keyword evidence="16" id="KW-1185">Reference proteome</keyword>
<dbReference type="STRING" id="680198.SCAB_3351"/>
<dbReference type="Pfam" id="PF00202">
    <property type="entry name" value="Aminotran_3"/>
    <property type="match status" value="1"/>
</dbReference>
<dbReference type="GO" id="GO:0045303">
    <property type="term" value="F:diaminobutyrate-2-oxoglutarate transaminase activity"/>
    <property type="evidence" value="ECO:0007669"/>
    <property type="project" value="UniProtKB-EC"/>
</dbReference>
<evidence type="ECO:0000256" key="3">
    <source>
        <dbReference type="ARBA" id="ARBA00004946"/>
    </source>
</evidence>
<dbReference type="InterPro" id="IPR005814">
    <property type="entry name" value="Aminotrans_3"/>
</dbReference>
<comment type="function">
    <text evidence="2">Catalyzes reversively the conversion of L-aspartate beta-semialdehyde (ASA) to L-2,4-diaminobutyrate (DABA) by transamination with L-glutamate.</text>
</comment>
<dbReference type="InterPro" id="IPR004637">
    <property type="entry name" value="Dat"/>
</dbReference>
<comment type="cofactor">
    <cofactor evidence="1">
        <name>pyridoxal 5'-phosphate</name>
        <dbReference type="ChEBI" id="CHEBI:597326"/>
    </cofactor>
</comment>
<evidence type="ECO:0000256" key="6">
    <source>
        <dbReference type="ARBA" id="ARBA00014798"/>
    </source>
</evidence>
<dbReference type="eggNOG" id="COG0160">
    <property type="taxonomic scope" value="Bacteria"/>
</dbReference>
<evidence type="ECO:0000256" key="10">
    <source>
        <dbReference type="ARBA" id="ARBA00029744"/>
    </source>
</evidence>
<evidence type="ECO:0000256" key="12">
    <source>
        <dbReference type="ARBA" id="ARBA00031476"/>
    </source>
</evidence>
<organism evidence="15 16">
    <name type="scientific">Streptomyces scabiei (strain 87.22)</name>
    <dbReference type="NCBI Taxonomy" id="680198"/>
    <lineage>
        <taxon>Bacteria</taxon>
        <taxon>Bacillati</taxon>
        <taxon>Actinomycetota</taxon>
        <taxon>Actinomycetes</taxon>
        <taxon>Kitasatosporales</taxon>
        <taxon>Streptomycetaceae</taxon>
        <taxon>Streptomyces</taxon>
    </lineage>
</organism>
<comment type="pathway">
    <text evidence="3">Amine and polyamine biosynthesis; ectoine biosynthesis; L-ectoine from L-aspartate 4-semialdehyde: step 1/3.</text>
</comment>
<evidence type="ECO:0000256" key="8">
    <source>
        <dbReference type="ARBA" id="ARBA00022679"/>
    </source>
</evidence>
<dbReference type="InterPro" id="IPR015424">
    <property type="entry name" value="PyrdxlP-dep_Trfase"/>
</dbReference>
<dbReference type="NCBIfam" id="NF006733">
    <property type="entry name" value="PRK09264.1"/>
    <property type="match status" value="1"/>
</dbReference>
<dbReference type="EMBL" id="FN554889">
    <property type="protein sequence ID" value="CBG67544.1"/>
    <property type="molecule type" value="Genomic_DNA"/>
</dbReference>
<dbReference type="HOGENOM" id="CLU_016922_10_0_11"/>
<evidence type="ECO:0000256" key="2">
    <source>
        <dbReference type="ARBA" id="ARBA00002189"/>
    </source>
</evidence>
<dbReference type="InterPro" id="IPR015422">
    <property type="entry name" value="PyrdxlP-dep_Trfase_small"/>
</dbReference>
<gene>
    <name evidence="15" type="ordered locus">SCAB_3351</name>
</gene>
<dbReference type="KEGG" id="scb:SCAB_3351"/>
<dbReference type="GO" id="GO:0030170">
    <property type="term" value="F:pyridoxal phosphate binding"/>
    <property type="evidence" value="ECO:0007669"/>
    <property type="project" value="InterPro"/>
</dbReference>
<reference evidence="15 16" key="1">
    <citation type="journal article" date="2010" name="Mol. Plant Microbe Interact.">
        <title>Streptomyces scabies 87-22 contains a coronafacic acid-like biosynthetic cluster that contributes to plant-microbe interactions.</title>
        <authorList>
            <person name="Bignell D.R."/>
            <person name="Seipke R.F."/>
            <person name="Huguet-Tapia J.C."/>
            <person name="Chambers A.H."/>
            <person name="Parry R.J."/>
            <person name="Loria R."/>
        </authorList>
    </citation>
    <scope>NUCLEOTIDE SEQUENCE [LARGE SCALE GENOMIC DNA]</scope>
    <source>
        <strain evidence="15 16">87.22</strain>
    </source>
</reference>
<evidence type="ECO:0000256" key="1">
    <source>
        <dbReference type="ARBA" id="ARBA00001933"/>
    </source>
</evidence>
<keyword evidence="9 14" id="KW-0663">Pyridoxal phosphate</keyword>
<evidence type="ECO:0000313" key="15">
    <source>
        <dbReference type="EMBL" id="CBG67544.1"/>
    </source>
</evidence>
<dbReference type="Gene3D" id="3.90.1150.10">
    <property type="entry name" value="Aspartate Aminotransferase, domain 1"/>
    <property type="match status" value="1"/>
</dbReference>
<dbReference type="AlphaFoldDB" id="C9ZGA3"/>
<keyword evidence="7 15" id="KW-0032">Aminotransferase</keyword>
<evidence type="ECO:0000256" key="13">
    <source>
        <dbReference type="ARBA" id="ARBA00049111"/>
    </source>
</evidence>
<dbReference type="InterPro" id="IPR015421">
    <property type="entry name" value="PyrdxlP-dep_Trfase_major"/>
</dbReference>
<dbReference type="PANTHER" id="PTHR43552:SF2">
    <property type="entry name" value="DIAMINOBUTYRATE--2-OXOGLUTARATE TRANSAMINASE"/>
    <property type="match status" value="1"/>
</dbReference>
<evidence type="ECO:0000256" key="4">
    <source>
        <dbReference type="ARBA" id="ARBA00008954"/>
    </source>
</evidence>
<evidence type="ECO:0000256" key="7">
    <source>
        <dbReference type="ARBA" id="ARBA00022576"/>
    </source>
</evidence>